<sequence length="177" mass="20908">MISIDEKLFITADINRVLVKYAEVVLIKQLLNLFAYNKGKKNSELFKEVNYFNGAVLPFEYEEILNNFISNFIDNLSNENLSALHYWTLNRLYLKYDEEITDTTETDLDVINSKFGHELAFKLYEPMETNLHDDLKEELKNLLINFASEFDLSKIDIDYKKIKLIQEEIIFTLAHHK</sequence>
<dbReference type="EMBL" id="CABVMM010000004">
    <property type="protein sequence ID" value="VVV00130.1"/>
    <property type="molecule type" value="Genomic_DNA"/>
</dbReference>
<gene>
    <name evidence="1" type="ORF">FVB9532_01395</name>
</gene>
<protein>
    <submittedName>
        <fullName evidence="1">Uncharacterized protein</fullName>
    </submittedName>
</protein>
<evidence type="ECO:0000313" key="2">
    <source>
        <dbReference type="Proteomes" id="UP000356253"/>
    </source>
</evidence>
<keyword evidence="2" id="KW-1185">Reference proteome</keyword>
<proteinExistence type="predicted"/>
<evidence type="ECO:0000313" key="1">
    <source>
        <dbReference type="EMBL" id="VVV00130.1"/>
    </source>
</evidence>
<dbReference type="Proteomes" id="UP000356253">
    <property type="component" value="Unassembled WGS sequence"/>
</dbReference>
<name>A0AC61Y7G7_9FLAO</name>
<organism evidence="1 2">
    <name type="scientific">Mesonia oceanica</name>
    <dbReference type="NCBI Taxonomy" id="2687242"/>
    <lineage>
        <taxon>Bacteria</taxon>
        <taxon>Pseudomonadati</taxon>
        <taxon>Bacteroidota</taxon>
        <taxon>Flavobacteriia</taxon>
        <taxon>Flavobacteriales</taxon>
        <taxon>Flavobacteriaceae</taxon>
        <taxon>Mesonia</taxon>
    </lineage>
</organism>
<accession>A0AC61Y7G7</accession>
<reference evidence="1" key="1">
    <citation type="submission" date="2019-09" db="EMBL/GenBank/DDBJ databases">
        <authorList>
            <person name="Rodrigo-Torres L."/>
            <person name="Arahal R. D."/>
            <person name="Lucena T."/>
        </authorList>
    </citation>
    <scope>NUCLEOTIDE SEQUENCE</scope>
    <source>
        <strain evidence="1">ISS653</strain>
    </source>
</reference>
<comment type="caution">
    <text evidence="1">The sequence shown here is derived from an EMBL/GenBank/DDBJ whole genome shotgun (WGS) entry which is preliminary data.</text>
</comment>